<organism evidence="7 8">
    <name type="scientific">Fusarium zealandicum</name>
    <dbReference type="NCBI Taxonomy" id="1053134"/>
    <lineage>
        <taxon>Eukaryota</taxon>
        <taxon>Fungi</taxon>
        <taxon>Dikarya</taxon>
        <taxon>Ascomycota</taxon>
        <taxon>Pezizomycotina</taxon>
        <taxon>Sordariomycetes</taxon>
        <taxon>Hypocreomycetidae</taxon>
        <taxon>Hypocreales</taxon>
        <taxon>Nectriaceae</taxon>
        <taxon>Fusarium</taxon>
        <taxon>Fusarium staphyleae species complex</taxon>
    </lineage>
</organism>
<dbReference type="EMBL" id="JABEYC010000036">
    <property type="protein sequence ID" value="KAF4984061.1"/>
    <property type="molecule type" value="Genomic_DNA"/>
</dbReference>
<dbReference type="AlphaFoldDB" id="A0A8H4XQP2"/>
<evidence type="ECO:0000256" key="5">
    <source>
        <dbReference type="SAM" id="Phobius"/>
    </source>
</evidence>
<evidence type="ECO:0000256" key="4">
    <source>
        <dbReference type="SAM" id="MobiDB-lite"/>
    </source>
</evidence>
<dbReference type="InterPro" id="IPR011527">
    <property type="entry name" value="ABC1_TM_dom"/>
</dbReference>
<evidence type="ECO:0000256" key="1">
    <source>
        <dbReference type="ARBA" id="ARBA00022692"/>
    </source>
</evidence>
<evidence type="ECO:0000259" key="6">
    <source>
        <dbReference type="PROSITE" id="PS50929"/>
    </source>
</evidence>
<reference evidence="7" key="1">
    <citation type="journal article" date="2020" name="BMC Genomics">
        <title>Correction to: Identification and distribution of gene clusters required for synthesis of sphingolipid metabolism inhibitors in diverse species of the filamentous fungus Fusarium.</title>
        <authorList>
            <person name="Kim H.S."/>
            <person name="Lohmar J.M."/>
            <person name="Busman M."/>
            <person name="Brown D.W."/>
            <person name="Naumann T.A."/>
            <person name="Divon H.H."/>
            <person name="Lysoe E."/>
            <person name="Uhlig S."/>
            <person name="Proctor R.H."/>
        </authorList>
    </citation>
    <scope>NUCLEOTIDE SEQUENCE</scope>
    <source>
        <strain evidence="7">NRRL 22465</strain>
    </source>
</reference>
<feature type="compositionally biased region" description="Acidic residues" evidence="4">
    <location>
        <begin position="205"/>
        <end position="223"/>
    </location>
</feature>
<reference evidence="7" key="2">
    <citation type="submission" date="2020-05" db="EMBL/GenBank/DDBJ databases">
        <authorList>
            <person name="Kim H.-S."/>
            <person name="Proctor R.H."/>
            <person name="Brown D.W."/>
        </authorList>
    </citation>
    <scope>NUCLEOTIDE SEQUENCE</scope>
    <source>
        <strain evidence="7">NRRL 22465</strain>
    </source>
</reference>
<dbReference type="Gene3D" id="1.20.1560.10">
    <property type="entry name" value="ABC transporter type 1, transmembrane domain"/>
    <property type="match status" value="1"/>
</dbReference>
<feature type="transmembrane region" description="Helical" evidence="5">
    <location>
        <begin position="12"/>
        <end position="32"/>
    </location>
</feature>
<evidence type="ECO:0000313" key="7">
    <source>
        <dbReference type="EMBL" id="KAF4984061.1"/>
    </source>
</evidence>
<keyword evidence="8" id="KW-1185">Reference proteome</keyword>
<name>A0A8H4XQP2_9HYPO</name>
<evidence type="ECO:0000256" key="3">
    <source>
        <dbReference type="ARBA" id="ARBA00023136"/>
    </source>
</evidence>
<feature type="compositionally biased region" description="Polar residues" evidence="4">
    <location>
        <begin position="178"/>
        <end position="204"/>
    </location>
</feature>
<feature type="domain" description="ABC transmembrane type-1" evidence="6">
    <location>
        <begin position="268"/>
        <end position="470"/>
    </location>
</feature>
<dbReference type="InterPro" id="IPR036640">
    <property type="entry name" value="ABC1_TM_sf"/>
</dbReference>
<dbReference type="GO" id="GO:0140359">
    <property type="term" value="F:ABC-type transporter activity"/>
    <property type="evidence" value="ECO:0007669"/>
    <property type="project" value="InterPro"/>
</dbReference>
<keyword evidence="1 5" id="KW-0812">Transmembrane</keyword>
<dbReference type="Proteomes" id="UP000635477">
    <property type="component" value="Unassembled WGS sequence"/>
</dbReference>
<proteinExistence type="predicted"/>
<feature type="transmembrane region" description="Helical" evidence="5">
    <location>
        <begin position="141"/>
        <end position="160"/>
    </location>
</feature>
<dbReference type="GO" id="GO:0016020">
    <property type="term" value="C:membrane"/>
    <property type="evidence" value="ECO:0007669"/>
    <property type="project" value="InterPro"/>
</dbReference>
<sequence length="470" mass="52907">MLSTLQTAQILHYICAFAALLFVLGTFFFTLGSAKKIAKRKGTLKASRRHKSACGLLVLSYVADGVLTVTSAIQNRLSREAEAQTFHLVVLICTWAIAWTQRKRVHQLIWGTSLVTLLFEIPLLVLSIIIGFRGLYTRLQFSFQALRILILLFLVVSQFYDCIIRNSRSSDPEETSPFLRNSSPNRASQCSSYGTEASIGATSSETDDPSDEEIAEGSDSEDDAASIKRRRAKRLKEVGGWWGYLSDFSIFIPFLIPKKDRKVQFCIFLCLIGLVLDRILRVLIPRQMGIVADQLLAQQDPFKPLSIWLALSFMGGDGVSGLIIKLAKIPIQQFSYQQITNAAFNHVLSLPMEFHSERDSAEVMKALDQGESLTNLIDTIVLDVGPTMVDLMIAFWLLYLKFNGYVALAMGVATAAFLTLEVFTTSWNIDNRRESTKCKRDEARVMHQAVQGWQTVTYFNMFGFERRRFG</sequence>
<feature type="region of interest" description="Disordered" evidence="4">
    <location>
        <begin position="169"/>
        <end position="223"/>
    </location>
</feature>
<dbReference type="GO" id="GO:0005524">
    <property type="term" value="F:ATP binding"/>
    <property type="evidence" value="ECO:0007669"/>
    <property type="project" value="InterPro"/>
</dbReference>
<accession>A0A8H4XQP2</accession>
<dbReference type="OrthoDB" id="6500128at2759"/>
<feature type="transmembrane region" description="Helical" evidence="5">
    <location>
        <begin position="405"/>
        <end position="423"/>
    </location>
</feature>
<feature type="transmembrane region" description="Helical" evidence="5">
    <location>
        <begin position="262"/>
        <end position="280"/>
    </location>
</feature>
<keyword evidence="2 5" id="KW-1133">Transmembrane helix</keyword>
<dbReference type="Pfam" id="PF00664">
    <property type="entry name" value="ABC_membrane"/>
    <property type="match status" value="1"/>
</dbReference>
<feature type="transmembrane region" description="Helical" evidence="5">
    <location>
        <begin position="85"/>
        <end position="101"/>
    </location>
</feature>
<comment type="caution">
    <text evidence="7">The sequence shown here is derived from an EMBL/GenBank/DDBJ whole genome shotgun (WGS) entry which is preliminary data.</text>
</comment>
<dbReference type="PROSITE" id="PS50929">
    <property type="entry name" value="ABC_TM1F"/>
    <property type="match status" value="1"/>
</dbReference>
<feature type="transmembrane region" description="Helical" evidence="5">
    <location>
        <begin position="53"/>
        <end position="73"/>
    </location>
</feature>
<keyword evidence="3 5" id="KW-0472">Membrane</keyword>
<protein>
    <recommendedName>
        <fullName evidence="6">ABC transmembrane type-1 domain-containing protein</fullName>
    </recommendedName>
</protein>
<feature type="transmembrane region" description="Helical" evidence="5">
    <location>
        <begin position="238"/>
        <end position="256"/>
    </location>
</feature>
<dbReference type="SUPFAM" id="SSF90123">
    <property type="entry name" value="ABC transporter transmembrane region"/>
    <property type="match status" value="1"/>
</dbReference>
<evidence type="ECO:0000256" key="2">
    <source>
        <dbReference type="ARBA" id="ARBA00022989"/>
    </source>
</evidence>
<gene>
    <name evidence="7" type="ORF">FZEAL_674</name>
</gene>
<evidence type="ECO:0000313" key="8">
    <source>
        <dbReference type="Proteomes" id="UP000635477"/>
    </source>
</evidence>
<feature type="transmembrane region" description="Helical" evidence="5">
    <location>
        <begin position="108"/>
        <end position="135"/>
    </location>
</feature>